<accession>A0ABN1Y157</accession>
<organism evidence="3 4">
    <name type="scientific">Kitasatospora putterlickiae</name>
    <dbReference type="NCBI Taxonomy" id="221725"/>
    <lineage>
        <taxon>Bacteria</taxon>
        <taxon>Bacillati</taxon>
        <taxon>Actinomycetota</taxon>
        <taxon>Actinomycetes</taxon>
        <taxon>Kitasatosporales</taxon>
        <taxon>Streptomycetaceae</taxon>
        <taxon>Kitasatospora</taxon>
    </lineage>
</organism>
<reference evidence="3 4" key="1">
    <citation type="journal article" date="2019" name="Int. J. Syst. Evol. Microbiol.">
        <title>The Global Catalogue of Microorganisms (GCM) 10K type strain sequencing project: providing services to taxonomists for standard genome sequencing and annotation.</title>
        <authorList>
            <consortium name="The Broad Institute Genomics Platform"/>
            <consortium name="The Broad Institute Genome Sequencing Center for Infectious Disease"/>
            <person name="Wu L."/>
            <person name="Ma J."/>
        </authorList>
    </citation>
    <scope>NUCLEOTIDE SEQUENCE [LARGE SCALE GENOMIC DNA]</scope>
    <source>
        <strain evidence="3 4">JCM 12393</strain>
    </source>
</reference>
<keyword evidence="4" id="KW-1185">Reference proteome</keyword>
<gene>
    <name evidence="3" type="ORF">GCM10009639_26450</name>
</gene>
<keyword evidence="2" id="KW-1133">Transmembrane helix</keyword>
<name>A0ABN1Y157_9ACTN</name>
<comment type="caution">
    <text evidence="3">The sequence shown here is derived from an EMBL/GenBank/DDBJ whole genome shotgun (WGS) entry which is preliminary data.</text>
</comment>
<dbReference type="RefSeq" id="WP_344333551.1">
    <property type="nucleotide sequence ID" value="NZ_BAAAKJ010000133.1"/>
</dbReference>
<dbReference type="Proteomes" id="UP001499863">
    <property type="component" value="Unassembled WGS sequence"/>
</dbReference>
<evidence type="ECO:0000256" key="2">
    <source>
        <dbReference type="SAM" id="Phobius"/>
    </source>
</evidence>
<keyword evidence="2" id="KW-0472">Membrane</keyword>
<protein>
    <submittedName>
        <fullName evidence="3">Uncharacterized protein</fullName>
    </submittedName>
</protein>
<dbReference type="EMBL" id="BAAAKJ010000133">
    <property type="protein sequence ID" value="GAA1393394.1"/>
    <property type="molecule type" value="Genomic_DNA"/>
</dbReference>
<feature type="region of interest" description="Disordered" evidence="1">
    <location>
        <begin position="32"/>
        <end position="75"/>
    </location>
</feature>
<evidence type="ECO:0000256" key="1">
    <source>
        <dbReference type="SAM" id="MobiDB-lite"/>
    </source>
</evidence>
<feature type="compositionally biased region" description="Pro residues" evidence="1">
    <location>
        <begin position="53"/>
        <end position="66"/>
    </location>
</feature>
<sequence>MRGTGVTHLAGWLFADLLLILVLVVLGGQSSPARDIVADPPPTPTATAGPTLAPSPTPTPPAPIPTPTSAAPVGMLPQSLDLPLLADQSVADDLVNGGPARRAAAARRINEAVDQALAKQLTGEQQRGALVFIWGTDGGCRGCKPTSDASSVFAEAAADAVRRGGHPQLPNDAGFYRGYLDLKPASGTLRMELFLYNS</sequence>
<proteinExistence type="predicted"/>
<evidence type="ECO:0000313" key="3">
    <source>
        <dbReference type="EMBL" id="GAA1393394.1"/>
    </source>
</evidence>
<evidence type="ECO:0000313" key="4">
    <source>
        <dbReference type="Proteomes" id="UP001499863"/>
    </source>
</evidence>
<feature type="transmembrane region" description="Helical" evidence="2">
    <location>
        <begin position="6"/>
        <end position="26"/>
    </location>
</feature>
<keyword evidence="2" id="KW-0812">Transmembrane</keyword>